<dbReference type="EMBL" id="JYDU01000045">
    <property type="protein sequence ID" value="KRX96357.1"/>
    <property type="molecule type" value="Genomic_DNA"/>
</dbReference>
<comment type="caution">
    <text evidence="1">The sequence shown here is derived from an EMBL/GenBank/DDBJ whole genome shotgun (WGS) entry which is preliminary data.</text>
</comment>
<sequence length="74" mass="8678">MQKKKKKEKRKLSSDQAVWDYILGKFRFANSAVICRIASTPPPPMNKSISDVTFHWLPASNWLFTFFTKEKEID</sequence>
<evidence type="ECO:0000313" key="1">
    <source>
        <dbReference type="EMBL" id="KRX96357.1"/>
    </source>
</evidence>
<name>A0A0V0Y893_TRIPS</name>
<gene>
    <name evidence="1" type="ORF">T4E_8784</name>
</gene>
<organism evidence="1 2">
    <name type="scientific">Trichinella pseudospiralis</name>
    <name type="common">Parasitic roundworm</name>
    <dbReference type="NCBI Taxonomy" id="6337"/>
    <lineage>
        <taxon>Eukaryota</taxon>
        <taxon>Metazoa</taxon>
        <taxon>Ecdysozoa</taxon>
        <taxon>Nematoda</taxon>
        <taxon>Enoplea</taxon>
        <taxon>Dorylaimia</taxon>
        <taxon>Trichinellida</taxon>
        <taxon>Trichinellidae</taxon>
        <taxon>Trichinella</taxon>
    </lineage>
</organism>
<accession>A0A0V0Y893</accession>
<proteinExistence type="predicted"/>
<dbReference type="Proteomes" id="UP000054815">
    <property type="component" value="Unassembled WGS sequence"/>
</dbReference>
<protein>
    <submittedName>
        <fullName evidence="1">Uncharacterized protein</fullName>
    </submittedName>
</protein>
<evidence type="ECO:0000313" key="2">
    <source>
        <dbReference type="Proteomes" id="UP000054815"/>
    </source>
</evidence>
<dbReference type="AlphaFoldDB" id="A0A0V0Y893"/>
<reference evidence="1 2" key="1">
    <citation type="submission" date="2015-01" db="EMBL/GenBank/DDBJ databases">
        <title>Evolution of Trichinella species and genotypes.</title>
        <authorList>
            <person name="Korhonen P.K."/>
            <person name="Edoardo P."/>
            <person name="Giuseppe L.R."/>
            <person name="Gasser R.B."/>
        </authorList>
    </citation>
    <scope>NUCLEOTIDE SEQUENCE [LARGE SCALE GENOMIC DNA]</scope>
    <source>
        <strain evidence="1">ISS141</strain>
    </source>
</reference>